<evidence type="ECO:0000313" key="5">
    <source>
        <dbReference type="EMBL" id="KAJ3041015.1"/>
    </source>
</evidence>
<dbReference type="PROSITE" id="PS50002">
    <property type="entry name" value="SH3"/>
    <property type="match status" value="1"/>
</dbReference>
<feature type="non-terminal residue" evidence="5">
    <location>
        <position position="1"/>
    </location>
</feature>
<sequence>QQGDGSVVVDEMRYVVVYPHFPRMSDEVELNPGDIVAVKKIYKDGWCRGTNLNTGNSGVFPLFAVEDESLEGNDENVQFIDLSSGDSSSSFTTSSFGPENVTEASTSVVSDTSMMKAGFAAAIDEFGLGGEEGKGKGKERVRGEQVPFVMPPVESVGRESLDVKGADEPSLIDVERASPKGKKKAQLL</sequence>
<reference evidence="5" key="1">
    <citation type="submission" date="2020-05" db="EMBL/GenBank/DDBJ databases">
        <title>Phylogenomic resolution of chytrid fungi.</title>
        <authorList>
            <person name="Stajich J.E."/>
            <person name="Amses K."/>
            <person name="Simmons R."/>
            <person name="Seto K."/>
            <person name="Myers J."/>
            <person name="Bonds A."/>
            <person name="Quandt C.A."/>
            <person name="Barry K."/>
            <person name="Liu P."/>
            <person name="Grigoriev I."/>
            <person name="Longcore J.E."/>
            <person name="James T.Y."/>
        </authorList>
    </citation>
    <scope>NUCLEOTIDE SEQUENCE</scope>
    <source>
        <strain evidence="5">JEL0318</strain>
    </source>
</reference>
<dbReference type="InterPro" id="IPR001452">
    <property type="entry name" value="SH3_domain"/>
</dbReference>
<gene>
    <name evidence="5" type="ORF">HK097_002405</name>
</gene>
<feature type="compositionally biased region" description="Basic and acidic residues" evidence="3">
    <location>
        <begin position="157"/>
        <end position="178"/>
    </location>
</feature>
<dbReference type="SMART" id="SM00326">
    <property type="entry name" value="SH3"/>
    <property type="match status" value="1"/>
</dbReference>
<dbReference type="Pfam" id="PF14604">
    <property type="entry name" value="SH3_9"/>
    <property type="match status" value="1"/>
</dbReference>
<evidence type="ECO:0000259" key="4">
    <source>
        <dbReference type="PROSITE" id="PS50002"/>
    </source>
</evidence>
<feature type="region of interest" description="Disordered" evidence="3">
    <location>
        <begin position="157"/>
        <end position="188"/>
    </location>
</feature>
<evidence type="ECO:0000256" key="1">
    <source>
        <dbReference type="ARBA" id="ARBA00022443"/>
    </source>
</evidence>
<feature type="compositionally biased region" description="Basic residues" evidence="3">
    <location>
        <begin position="179"/>
        <end position="188"/>
    </location>
</feature>
<dbReference type="InterPro" id="IPR036028">
    <property type="entry name" value="SH3-like_dom_sf"/>
</dbReference>
<proteinExistence type="predicted"/>
<comment type="caution">
    <text evidence="5">The sequence shown here is derived from an EMBL/GenBank/DDBJ whole genome shotgun (WGS) entry which is preliminary data.</text>
</comment>
<organism evidence="5 6">
    <name type="scientific">Rhizophlyctis rosea</name>
    <dbReference type="NCBI Taxonomy" id="64517"/>
    <lineage>
        <taxon>Eukaryota</taxon>
        <taxon>Fungi</taxon>
        <taxon>Fungi incertae sedis</taxon>
        <taxon>Chytridiomycota</taxon>
        <taxon>Chytridiomycota incertae sedis</taxon>
        <taxon>Chytridiomycetes</taxon>
        <taxon>Rhizophlyctidales</taxon>
        <taxon>Rhizophlyctidaceae</taxon>
        <taxon>Rhizophlyctis</taxon>
    </lineage>
</organism>
<evidence type="ECO:0000256" key="2">
    <source>
        <dbReference type="PROSITE-ProRule" id="PRU00192"/>
    </source>
</evidence>
<dbReference type="EMBL" id="JADGJD010001514">
    <property type="protein sequence ID" value="KAJ3041015.1"/>
    <property type="molecule type" value="Genomic_DNA"/>
</dbReference>
<name>A0AAD5S3G5_9FUNG</name>
<dbReference type="Gene3D" id="2.30.30.40">
    <property type="entry name" value="SH3 Domains"/>
    <property type="match status" value="1"/>
</dbReference>
<dbReference type="AlphaFoldDB" id="A0AAD5S3G5"/>
<feature type="domain" description="SH3" evidence="4">
    <location>
        <begin position="9"/>
        <end position="70"/>
    </location>
</feature>
<evidence type="ECO:0000313" key="6">
    <source>
        <dbReference type="Proteomes" id="UP001212841"/>
    </source>
</evidence>
<dbReference type="SUPFAM" id="SSF50044">
    <property type="entry name" value="SH3-domain"/>
    <property type="match status" value="1"/>
</dbReference>
<accession>A0AAD5S3G5</accession>
<protein>
    <recommendedName>
        <fullName evidence="4">SH3 domain-containing protein</fullName>
    </recommendedName>
</protein>
<evidence type="ECO:0000256" key="3">
    <source>
        <dbReference type="SAM" id="MobiDB-lite"/>
    </source>
</evidence>
<keyword evidence="6" id="KW-1185">Reference proteome</keyword>
<keyword evidence="1 2" id="KW-0728">SH3 domain</keyword>
<dbReference type="Proteomes" id="UP001212841">
    <property type="component" value="Unassembled WGS sequence"/>
</dbReference>